<dbReference type="Proteomes" id="UP000019763">
    <property type="component" value="Unassembled WGS sequence"/>
</dbReference>
<dbReference type="VEuPathDB" id="CryptoDB:GNI_128300"/>
<accession>A0A023B1R4</accession>
<comment type="caution">
    <text evidence="2">The sequence shown here is derived from an EMBL/GenBank/DDBJ whole genome shotgun (WGS) entry which is preliminary data.</text>
</comment>
<organism evidence="2 3">
    <name type="scientific">Gregarina niphandrodes</name>
    <name type="common">Septate eugregarine</name>
    <dbReference type="NCBI Taxonomy" id="110365"/>
    <lineage>
        <taxon>Eukaryota</taxon>
        <taxon>Sar</taxon>
        <taxon>Alveolata</taxon>
        <taxon>Apicomplexa</taxon>
        <taxon>Conoidasida</taxon>
        <taxon>Gregarinasina</taxon>
        <taxon>Eugregarinorida</taxon>
        <taxon>Gregarinidae</taxon>
        <taxon>Gregarina</taxon>
    </lineage>
</organism>
<evidence type="ECO:0000313" key="2">
    <source>
        <dbReference type="EMBL" id="EZG48818.1"/>
    </source>
</evidence>
<evidence type="ECO:0000313" key="3">
    <source>
        <dbReference type="Proteomes" id="UP000019763"/>
    </source>
</evidence>
<feature type="signal peptide" evidence="1">
    <location>
        <begin position="1"/>
        <end position="21"/>
    </location>
</feature>
<keyword evidence="1" id="KW-0732">Signal</keyword>
<gene>
    <name evidence="2" type="ORF">GNI_128300</name>
</gene>
<dbReference type="RefSeq" id="XP_011132070.1">
    <property type="nucleotide sequence ID" value="XM_011133768.1"/>
</dbReference>
<evidence type="ECO:0000256" key="1">
    <source>
        <dbReference type="SAM" id="SignalP"/>
    </source>
</evidence>
<dbReference type="AlphaFoldDB" id="A0A023B1R4"/>
<keyword evidence="3" id="KW-1185">Reference proteome</keyword>
<reference evidence="2" key="1">
    <citation type="submission" date="2013-12" db="EMBL/GenBank/DDBJ databases">
        <authorList>
            <person name="Omoto C.K."/>
            <person name="Sibley D."/>
            <person name="Venepally P."/>
            <person name="Hadjithomas M."/>
            <person name="Karamycheva S."/>
            <person name="Brunk B."/>
            <person name="Roos D."/>
            <person name="Caler E."/>
            <person name="Lorenzi H."/>
        </authorList>
    </citation>
    <scope>NUCLEOTIDE SEQUENCE</scope>
</reference>
<protein>
    <submittedName>
        <fullName evidence="2">Uncharacterized protein</fullName>
    </submittedName>
</protein>
<name>A0A023B1R4_GRENI</name>
<proteinExistence type="predicted"/>
<dbReference type="GeneID" id="22914491"/>
<sequence>MFRRAFSLLAIFAEAGYYVKGTVPRGTFRSVPITLPVVGDPVVVRPRGTYKPLTVNPSLPPLSLDTWVPVEYYRPHGYIYVNQEDGNEYTFVDNATRPVVRRPVVPDRLVGPLEPREAREPEIFDFMDPIDPAFSQPIMDTIHQSPDIRLGSADSEEAPRRPNLRGMVDGLAALPVQLLKDAISIPQHFAELFRHGLSTDALADCNSLTNPLCISANVWATFATAARVDGSLDVFNLTSNAEERPFLAAVTEALADRLGEFRASQPVVGVVADAESEEVVAVYQPDCRVDKLVQIPGQVAERLLDAIDRGRQVIFKETENIAQSISRKDLVGVLVEPLDYLSKQIRQLANDRLPEEALEDTVATVNAGAEKLEIAITKVIDQLTAFPQAVIEKVKEAKEEVHQRVSDAIHHATEEEEPCEEQEEAAMTEEADPVAVRLDADVSLHLGAGHTELDVEADVLEAAVVDTDKDANKDGDKEVSVKEVQAAEKPIEPLKPINPIKPIEKPIQSIVPLVKLDKPVQTAQPIRPIQPLPKIEKSAQPEKSTLVPRNVAATTRPARLWDNGFLFGSGATTDLLRDTADQLMSVIPRTFNIAPATQPLDIIMRPFFNTLASI</sequence>
<dbReference type="EMBL" id="AFNH02000958">
    <property type="protein sequence ID" value="EZG48818.1"/>
    <property type="molecule type" value="Genomic_DNA"/>
</dbReference>
<feature type="chain" id="PRO_5001511494" evidence="1">
    <location>
        <begin position="22"/>
        <end position="614"/>
    </location>
</feature>